<comment type="function">
    <text evidence="1 10">Role in flagellar biosynthesis.</text>
</comment>
<accession>A0A1I1YAS6</accession>
<keyword evidence="12" id="KW-1185">Reference proteome</keyword>
<evidence type="ECO:0000256" key="10">
    <source>
        <dbReference type="RuleBase" id="RU362071"/>
    </source>
</evidence>
<keyword evidence="11" id="KW-0969">Cilium</keyword>
<sequence>MELIEQGFPIFLLIFCRITSFFVVAPMFSGKMMPNIAKIGLSFFISFIVYLTYGINQTVATDASYVLYVVQEILIGLLFGFVVYLFFVVVQTAGALMDLQIGFAMANVVNPLTGTSVPLLGNFKYMMLILIFFSLNGHHYLLRGLMDSYKWMPLAGDFFARISSGSISEFLTNAVGNTFLLALQVAAPLVIAMFLTDVGLAFLAKTAPQYNVFVIGIPLKLIIGMVLLVLLMPGLSGLYERLIAIMFDNLEQLFAIFKGPDG</sequence>
<feature type="transmembrane region" description="Helical" evidence="10">
    <location>
        <begin position="210"/>
        <end position="231"/>
    </location>
</feature>
<evidence type="ECO:0000313" key="11">
    <source>
        <dbReference type="EMBL" id="SFE16725.1"/>
    </source>
</evidence>
<dbReference type="PANTHER" id="PTHR30065:SF1">
    <property type="entry name" value="SURFACE PRESENTATION OF ANTIGENS PROTEIN SPAR"/>
    <property type="match status" value="1"/>
</dbReference>
<dbReference type="GO" id="GO:0006605">
    <property type="term" value="P:protein targeting"/>
    <property type="evidence" value="ECO:0007669"/>
    <property type="project" value="UniProtKB-UniRule"/>
</dbReference>
<dbReference type="GO" id="GO:0005886">
    <property type="term" value="C:plasma membrane"/>
    <property type="evidence" value="ECO:0007669"/>
    <property type="project" value="UniProtKB-SubCell"/>
</dbReference>
<name>A0A1I1YAS6_9BACL</name>
<dbReference type="NCBIfam" id="TIGR01400">
    <property type="entry name" value="fliR"/>
    <property type="match status" value="1"/>
</dbReference>
<evidence type="ECO:0000256" key="9">
    <source>
        <dbReference type="NCBIfam" id="TIGR01400"/>
    </source>
</evidence>
<feature type="transmembrane region" description="Helical" evidence="10">
    <location>
        <begin position="35"/>
        <end position="53"/>
    </location>
</feature>
<proteinExistence type="inferred from homology"/>
<keyword evidence="6 10" id="KW-1133">Transmembrane helix</keyword>
<dbReference type="Proteomes" id="UP000183410">
    <property type="component" value="Unassembled WGS sequence"/>
</dbReference>
<feature type="transmembrane region" description="Helical" evidence="10">
    <location>
        <begin position="65"/>
        <end position="89"/>
    </location>
</feature>
<keyword evidence="4 10" id="KW-1003">Cell membrane</keyword>
<dbReference type="InterPro" id="IPR006303">
    <property type="entry name" value="FliR"/>
</dbReference>
<reference evidence="12" key="1">
    <citation type="submission" date="2016-10" db="EMBL/GenBank/DDBJ databases">
        <authorList>
            <person name="Varghese N."/>
            <person name="Submissions S."/>
        </authorList>
    </citation>
    <scope>NUCLEOTIDE SEQUENCE [LARGE SCALE GENOMIC DNA]</scope>
    <source>
        <strain evidence="12">CGMCC 1.10223</strain>
    </source>
</reference>
<dbReference type="AlphaFoldDB" id="A0A1I1YAS6"/>
<keyword evidence="11" id="KW-0966">Cell projection</keyword>
<keyword evidence="8 10" id="KW-0975">Bacterial flagellum</keyword>
<dbReference type="InterPro" id="IPR002010">
    <property type="entry name" value="T3SS_IM_R"/>
</dbReference>
<gene>
    <name evidence="11" type="ORF">SAMN04487969_101426</name>
</gene>
<dbReference type="PANTHER" id="PTHR30065">
    <property type="entry name" value="FLAGELLAR BIOSYNTHETIC PROTEIN FLIR"/>
    <property type="match status" value="1"/>
</dbReference>
<feature type="transmembrane region" description="Helical" evidence="10">
    <location>
        <begin position="179"/>
        <end position="204"/>
    </location>
</feature>
<feature type="transmembrane region" description="Helical" evidence="10">
    <location>
        <begin position="125"/>
        <end position="142"/>
    </location>
</feature>
<comment type="similarity">
    <text evidence="2 10">Belongs to the FliR/MopE/SpaR family.</text>
</comment>
<dbReference type="Pfam" id="PF01311">
    <property type="entry name" value="Bac_export_1"/>
    <property type="match status" value="1"/>
</dbReference>
<evidence type="ECO:0000313" key="12">
    <source>
        <dbReference type="Proteomes" id="UP000183410"/>
    </source>
</evidence>
<dbReference type="EMBL" id="FONN01000001">
    <property type="protein sequence ID" value="SFE16725.1"/>
    <property type="molecule type" value="Genomic_DNA"/>
</dbReference>
<organism evidence="11 12">
    <name type="scientific">Paenibacillus algorifonticola</name>
    <dbReference type="NCBI Taxonomy" id="684063"/>
    <lineage>
        <taxon>Bacteria</taxon>
        <taxon>Bacillati</taxon>
        <taxon>Bacillota</taxon>
        <taxon>Bacilli</taxon>
        <taxon>Bacillales</taxon>
        <taxon>Paenibacillaceae</taxon>
        <taxon>Paenibacillus</taxon>
    </lineage>
</organism>
<keyword evidence="11" id="KW-0282">Flagellum</keyword>
<evidence type="ECO:0000256" key="7">
    <source>
        <dbReference type="ARBA" id="ARBA00023136"/>
    </source>
</evidence>
<evidence type="ECO:0000256" key="8">
    <source>
        <dbReference type="ARBA" id="ARBA00023143"/>
    </source>
</evidence>
<evidence type="ECO:0000256" key="1">
    <source>
        <dbReference type="ARBA" id="ARBA00002578"/>
    </source>
</evidence>
<keyword evidence="7 10" id="KW-0472">Membrane</keyword>
<comment type="subcellular location">
    <subcellularLocation>
        <location evidence="10">Cell membrane</location>
        <topology evidence="10">Multi-pass membrane protein</topology>
    </subcellularLocation>
    <subcellularLocation>
        <location evidence="10">Bacterial flagellum basal body</location>
    </subcellularLocation>
</comment>
<keyword evidence="5 10" id="KW-0812">Transmembrane</keyword>
<evidence type="ECO:0000256" key="3">
    <source>
        <dbReference type="ARBA" id="ARBA00021717"/>
    </source>
</evidence>
<protein>
    <recommendedName>
        <fullName evidence="3 9">Flagellar biosynthetic protein FliR</fullName>
    </recommendedName>
</protein>
<evidence type="ECO:0000256" key="2">
    <source>
        <dbReference type="ARBA" id="ARBA00009772"/>
    </source>
</evidence>
<evidence type="ECO:0000256" key="5">
    <source>
        <dbReference type="ARBA" id="ARBA00022692"/>
    </source>
</evidence>
<feature type="transmembrane region" description="Helical" evidence="10">
    <location>
        <begin position="6"/>
        <end position="28"/>
    </location>
</feature>
<dbReference type="GO" id="GO:0009425">
    <property type="term" value="C:bacterial-type flagellum basal body"/>
    <property type="evidence" value="ECO:0007669"/>
    <property type="project" value="UniProtKB-SubCell"/>
</dbReference>
<dbReference type="RefSeq" id="WP_046230727.1">
    <property type="nucleotide sequence ID" value="NZ_FONN01000001.1"/>
</dbReference>
<dbReference type="GO" id="GO:0044780">
    <property type="term" value="P:bacterial-type flagellum assembly"/>
    <property type="evidence" value="ECO:0007669"/>
    <property type="project" value="UniProtKB-UniRule"/>
</dbReference>
<dbReference type="PRINTS" id="PR00953">
    <property type="entry name" value="TYPE3IMRPROT"/>
</dbReference>
<dbReference type="OrthoDB" id="9807748at2"/>
<evidence type="ECO:0000256" key="4">
    <source>
        <dbReference type="ARBA" id="ARBA00022475"/>
    </source>
</evidence>
<evidence type="ECO:0000256" key="6">
    <source>
        <dbReference type="ARBA" id="ARBA00022989"/>
    </source>
</evidence>